<dbReference type="AlphaFoldDB" id="A0A1X0WJV9"/>
<evidence type="ECO:0000313" key="2">
    <source>
        <dbReference type="EMBL" id="ORJ27074.1"/>
    </source>
</evidence>
<dbReference type="SUPFAM" id="SSF54427">
    <property type="entry name" value="NTF2-like"/>
    <property type="match status" value="1"/>
</dbReference>
<dbReference type="RefSeq" id="WP_017490755.1">
    <property type="nucleotide sequence ID" value="NZ_CAUQAZ010000004.1"/>
</dbReference>
<protein>
    <submittedName>
        <fullName evidence="2">Steroid delta-isomerase</fullName>
    </submittedName>
</protein>
<proteinExistence type="predicted"/>
<dbReference type="GO" id="GO:0016853">
    <property type="term" value="F:isomerase activity"/>
    <property type="evidence" value="ECO:0007669"/>
    <property type="project" value="UniProtKB-KW"/>
</dbReference>
<dbReference type="Proteomes" id="UP000192536">
    <property type="component" value="Unassembled WGS sequence"/>
</dbReference>
<evidence type="ECO:0000259" key="1">
    <source>
        <dbReference type="Pfam" id="PF12680"/>
    </source>
</evidence>
<name>A0A1X0WJV9_9GAMM</name>
<evidence type="ECO:0000313" key="3">
    <source>
        <dbReference type="Proteomes" id="UP000192536"/>
    </source>
</evidence>
<dbReference type="Gene3D" id="3.10.450.50">
    <property type="match status" value="1"/>
</dbReference>
<dbReference type="GeneID" id="93567811"/>
<accession>A0A1X0WJV9</accession>
<sequence length="112" mass="12938">MSDVLAAVEQQFYAYNQHDLEKFVSCFSETFIAYRMPATAPSMQGKQQLREFYAQNRFNNPALKAELISRSVLGNKVFDLERIHGLNEQPIESMAVFEVKDGLIETAWFYFA</sequence>
<dbReference type="EMBL" id="MRWE01000003">
    <property type="protein sequence ID" value="ORJ27074.1"/>
    <property type="molecule type" value="Genomic_DNA"/>
</dbReference>
<keyword evidence="2" id="KW-0413">Isomerase</keyword>
<organism evidence="2 3">
    <name type="scientific">Rouxiella badensis</name>
    <dbReference type="NCBI Taxonomy" id="1646377"/>
    <lineage>
        <taxon>Bacteria</taxon>
        <taxon>Pseudomonadati</taxon>
        <taxon>Pseudomonadota</taxon>
        <taxon>Gammaproteobacteria</taxon>
        <taxon>Enterobacterales</taxon>
        <taxon>Yersiniaceae</taxon>
        <taxon>Rouxiella</taxon>
    </lineage>
</organism>
<gene>
    <name evidence="2" type="ORF">BS640_03010</name>
</gene>
<comment type="caution">
    <text evidence="2">The sequence shown here is derived from an EMBL/GenBank/DDBJ whole genome shotgun (WGS) entry which is preliminary data.</text>
</comment>
<feature type="domain" description="SnoaL-like" evidence="1">
    <location>
        <begin position="8"/>
        <end position="104"/>
    </location>
</feature>
<keyword evidence="3" id="KW-1185">Reference proteome</keyword>
<dbReference type="InterPro" id="IPR032710">
    <property type="entry name" value="NTF2-like_dom_sf"/>
</dbReference>
<dbReference type="STRING" id="1646377.BS640_03010"/>
<dbReference type="Pfam" id="PF12680">
    <property type="entry name" value="SnoaL_2"/>
    <property type="match status" value="1"/>
</dbReference>
<dbReference type="InterPro" id="IPR037401">
    <property type="entry name" value="SnoaL-like"/>
</dbReference>
<dbReference type="InterPro" id="IPR008317">
    <property type="entry name" value="UCP030561"/>
</dbReference>
<reference evidence="2 3" key="1">
    <citation type="journal article" date="2017" name="Int. J. Syst. Evol. Microbiol.">
        <title>Rouxiella badensis sp. nov. and Rouxiella silvae sp. nov. isolated from peat bog soil in Germany and emendation of the genus description.</title>
        <authorList>
            <person name="Le Fleche-Mateos A."/>
            <person name="Kugler J.H."/>
            <person name="Hansen S.H."/>
            <person name="Syldatk C."/>
            <person name="Hausmann R."/>
            <person name="Lomprez F."/>
            <person name="Vandenbogaert M."/>
            <person name="Manuguerra J.C."/>
            <person name="Grimont P.A."/>
        </authorList>
    </citation>
    <scope>NUCLEOTIDE SEQUENCE [LARGE SCALE GENOMIC DNA]</scope>
    <source>
        <strain evidence="2 3">DSM 100043</strain>
    </source>
</reference>
<dbReference type="PIRSF" id="PIRSF030561">
    <property type="entry name" value="UCP030561"/>
    <property type="match status" value="1"/>
</dbReference>